<gene>
    <name evidence="2" type="ORF">HYC85_008429</name>
</gene>
<feature type="compositionally biased region" description="Polar residues" evidence="1">
    <location>
        <begin position="36"/>
        <end position="47"/>
    </location>
</feature>
<accession>A0A7J7HRS6</accession>
<feature type="compositionally biased region" description="Polar residues" evidence="1">
    <location>
        <begin position="57"/>
        <end position="67"/>
    </location>
</feature>
<dbReference type="Proteomes" id="UP000593564">
    <property type="component" value="Unassembled WGS sequence"/>
</dbReference>
<protein>
    <submittedName>
        <fullName evidence="2">Uncharacterized protein</fullName>
    </submittedName>
</protein>
<reference evidence="2 3" key="2">
    <citation type="submission" date="2020-07" db="EMBL/GenBank/DDBJ databases">
        <title>Genome assembly of wild tea tree DASZ reveals pedigree and selection history of tea varieties.</title>
        <authorList>
            <person name="Zhang W."/>
        </authorList>
    </citation>
    <scope>NUCLEOTIDE SEQUENCE [LARGE SCALE GENOMIC DNA]</scope>
    <source>
        <strain evidence="3">cv. G240</strain>
        <tissue evidence="2">Leaf</tissue>
    </source>
</reference>
<reference evidence="3" key="1">
    <citation type="journal article" date="2020" name="Nat. Commun.">
        <title>Genome assembly of wild tea tree DASZ reveals pedigree and selection history of tea varieties.</title>
        <authorList>
            <person name="Zhang W."/>
            <person name="Zhang Y."/>
            <person name="Qiu H."/>
            <person name="Guo Y."/>
            <person name="Wan H."/>
            <person name="Zhang X."/>
            <person name="Scossa F."/>
            <person name="Alseekh S."/>
            <person name="Zhang Q."/>
            <person name="Wang P."/>
            <person name="Xu L."/>
            <person name="Schmidt M.H."/>
            <person name="Jia X."/>
            <person name="Li D."/>
            <person name="Zhu A."/>
            <person name="Guo F."/>
            <person name="Chen W."/>
            <person name="Ni D."/>
            <person name="Usadel B."/>
            <person name="Fernie A.R."/>
            <person name="Wen W."/>
        </authorList>
    </citation>
    <scope>NUCLEOTIDE SEQUENCE [LARGE SCALE GENOMIC DNA]</scope>
    <source>
        <strain evidence="3">cv. G240</strain>
    </source>
</reference>
<evidence type="ECO:0000313" key="3">
    <source>
        <dbReference type="Proteomes" id="UP000593564"/>
    </source>
</evidence>
<proteinExistence type="predicted"/>
<name>A0A7J7HRS6_CAMSI</name>
<feature type="region of interest" description="Disordered" evidence="1">
    <location>
        <begin position="19"/>
        <end position="79"/>
    </location>
</feature>
<evidence type="ECO:0000313" key="2">
    <source>
        <dbReference type="EMBL" id="KAF5955573.1"/>
    </source>
</evidence>
<feature type="compositionally biased region" description="Basic and acidic residues" evidence="1">
    <location>
        <begin position="68"/>
        <end position="79"/>
    </location>
</feature>
<sequence length="106" mass="11417">MALILSICPLSSSFNPTLCNRRPPLPDSSGHRSASPRPSHQFPSATAANPFPIHPQPLQNRIWNQNSSRDREIDTPRSHASDLSLIVISPLSSRSPTVAAVEEAGG</sequence>
<keyword evidence="3" id="KW-1185">Reference proteome</keyword>
<dbReference type="AlphaFoldDB" id="A0A7J7HRS6"/>
<dbReference type="EMBL" id="JACBKZ010000003">
    <property type="protein sequence ID" value="KAF5955573.1"/>
    <property type="molecule type" value="Genomic_DNA"/>
</dbReference>
<evidence type="ECO:0000256" key="1">
    <source>
        <dbReference type="SAM" id="MobiDB-lite"/>
    </source>
</evidence>
<comment type="caution">
    <text evidence="2">The sequence shown here is derived from an EMBL/GenBank/DDBJ whole genome shotgun (WGS) entry which is preliminary data.</text>
</comment>
<organism evidence="2 3">
    <name type="scientific">Camellia sinensis</name>
    <name type="common">Tea plant</name>
    <name type="synonym">Thea sinensis</name>
    <dbReference type="NCBI Taxonomy" id="4442"/>
    <lineage>
        <taxon>Eukaryota</taxon>
        <taxon>Viridiplantae</taxon>
        <taxon>Streptophyta</taxon>
        <taxon>Embryophyta</taxon>
        <taxon>Tracheophyta</taxon>
        <taxon>Spermatophyta</taxon>
        <taxon>Magnoliopsida</taxon>
        <taxon>eudicotyledons</taxon>
        <taxon>Gunneridae</taxon>
        <taxon>Pentapetalae</taxon>
        <taxon>asterids</taxon>
        <taxon>Ericales</taxon>
        <taxon>Theaceae</taxon>
        <taxon>Camellia</taxon>
    </lineage>
</organism>